<dbReference type="EMBL" id="FOZW01000005">
    <property type="protein sequence ID" value="SFS81997.1"/>
    <property type="molecule type" value="Genomic_DNA"/>
</dbReference>
<dbReference type="Pfam" id="PF02922">
    <property type="entry name" value="CBM_48"/>
    <property type="match status" value="1"/>
</dbReference>
<evidence type="ECO:0000256" key="12">
    <source>
        <dbReference type="ARBA" id="ARBA00034013"/>
    </source>
</evidence>
<comment type="similarity">
    <text evidence="3 14">Belongs to the glycosyl hydrolase 13 family.</text>
</comment>
<dbReference type="RefSeq" id="WP_092424342.1">
    <property type="nucleotide sequence ID" value="NZ_FNCL01000005.1"/>
</dbReference>
<keyword evidence="6" id="KW-0963">Cytoplasm</keyword>
<dbReference type="CDD" id="cd11325">
    <property type="entry name" value="AmyAc_GTHase"/>
    <property type="match status" value="1"/>
</dbReference>
<evidence type="ECO:0000256" key="7">
    <source>
        <dbReference type="ARBA" id="ARBA00022801"/>
    </source>
</evidence>
<dbReference type="SMART" id="SM00642">
    <property type="entry name" value="Aamy"/>
    <property type="match status" value="1"/>
</dbReference>
<feature type="site" description="Transition state stabilizer" evidence="16">
    <location>
        <position position="377"/>
    </location>
</feature>
<keyword evidence="9 14" id="KW-0326">Glycosidase</keyword>
<evidence type="ECO:0000256" key="16">
    <source>
        <dbReference type="PIRSR" id="PIRSR006337-3"/>
    </source>
</evidence>
<evidence type="ECO:0000256" key="15">
    <source>
        <dbReference type="PIRSR" id="PIRSR006337-1"/>
    </source>
</evidence>
<dbReference type="EC" id="3.2.1.141" evidence="4 13"/>
<keyword evidence="19" id="KW-1185">Reference proteome</keyword>
<dbReference type="Pfam" id="PF00128">
    <property type="entry name" value="Alpha-amylase"/>
    <property type="match status" value="1"/>
</dbReference>
<dbReference type="SUPFAM" id="SSF51445">
    <property type="entry name" value="(Trans)glycosidases"/>
    <property type="match status" value="1"/>
</dbReference>
<evidence type="ECO:0000256" key="9">
    <source>
        <dbReference type="ARBA" id="ARBA00023295"/>
    </source>
</evidence>
<evidence type="ECO:0000256" key="11">
    <source>
        <dbReference type="ARBA" id="ARBA00033284"/>
    </source>
</evidence>
<dbReference type="InterPro" id="IPR013783">
    <property type="entry name" value="Ig-like_fold"/>
</dbReference>
<keyword evidence="8" id="KW-0119">Carbohydrate metabolism</keyword>
<evidence type="ECO:0000256" key="14">
    <source>
        <dbReference type="PIRNR" id="PIRNR006337"/>
    </source>
</evidence>
<dbReference type="Proteomes" id="UP000199392">
    <property type="component" value="Unassembled WGS sequence"/>
</dbReference>
<name>A0A1I6SYP6_9RHOB</name>
<feature type="domain" description="Glycosyl hydrolase family 13 catalytic" evidence="17">
    <location>
        <begin position="87"/>
        <end position="441"/>
    </location>
</feature>
<sequence>MTASPTWGAQPLGDGLWRFAIWAPAARRVALLLDGREIAMEAAPGGSWQCRVPARAGMSYLFRIDGRDLPDPAARAQLGGVEGPSVTVDPGGFDWGAGWPGRPLEEAVILELHVGTFTPEGTFAAAAGRLPDLAALGITAVELMPVSQFAGRRGWGYDGVLIRAPHPAYGTPDEMRAFVAEAQRQGIMVLLDLVMNHFGPFGNFLPGYAPQFFTDRPTPWGDGIDFNRPEVQAFFREAALGWLREYRLDGFRFDAVHEIRDGQDQRFMRELAAAIHALDLGHPVHLICEDERNLPHLREAGFDAEWNDDWHNAMHVALTGETQGYYSRFARDPFGDLARALARGQVDEGQPHPEEARGAEAAHLPWTAFVNANQTHDQIGNRALGERLITLIGDAPARVLHAALLCMPFLPMLFMGEEEGSEAPFLFFCDPPDEAGRAAVRKGRGAELTRIGYDLAGMPDPTGVEAMEVSRPDPPRDPERAGAWRDLTRELLDLRARRIVPLLKSGKTGIGEVTRHGARAFAVRWPFETGEIRMLLSLGAPATGAAALAEPDFRLGDPMRDAFGLEVEITG</sequence>
<comment type="subcellular location">
    <subcellularLocation>
        <location evidence="1 15">Cytoplasm</location>
    </subcellularLocation>
</comment>
<dbReference type="Gene3D" id="2.60.40.10">
    <property type="entry name" value="Immunoglobulins"/>
    <property type="match status" value="1"/>
</dbReference>
<evidence type="ECO:0000256" key="2">
    <source>
        <dbReference type="ARBA" id="ARBA00005199"/>
    </source>
</evidence>
<dbReference type="Gene3D" id="1.10.10.760">
    <property type="entry name" value="E-set domains of sugar-utilizing enzymes"/>
    <property type="match status" value="1"/>
</dbReference>
<evidence type="ECO:0000256" key="6">
    <source>
        <dbReference type="ARBA" id="ARBA00022490"/>
    </source>
</evidence>
<evidence type="ECO:0000259" key="17">
    <source>
        <dbReference type="SMART" id="SM00642"/>
    </source>
</evidence>
<evidence type="ECO:0000313" key="18">
    <source>
        <dbReference type="EMBL" id="SFS81997.1"/>
    </source>
</evidence>
<evidence type="ECO:0000256" key="10">
    <source>
        <dbReference type="ARBA" id="ARBA00032057"/>
    </source>
</evidence>
<dbReference type="GO" id="GO:0005737">
    <property type="term" value="C:cytoplasm"/>
    <property type="evidence" value="ECO:0007669"/>
    <property type="project" value="UniProtKB-SubCell"/>
</dbReference>
<dbReference type="InterPro" id="IPR012768">
    <property type="entry name" value="Trehalose_TreZ"/>
</dbReference>
<accession>A0A1I6SYP6</accession>
<dbReference type="AlphaFoldDB" id="A0A1I6SYP6"/>
<proteinExistence type="inferred from homology"/>
<comment type="pathway">
    <text evidence="2 14">Glycan biosynthesis; trehalose biosynthesis.</text>
</comment>
<dbReference type="GO" id="GO:0005992">
    <property type="term" value="P:trehalose biosynthetic process"/>
    <property type="evidence" value="ECO:0007669"/>
    <property type="project" value="UniProtKB-UniRule"/>
</dbReference>
<gene>
    <name evidence="18" type="ORF">SAMN04488050_105145</name>
</gene>
<dbReference type="SUPFAM" id="SSF81296">
    <property type="entry name" value="E set domains"/>
    <property type="match status" value="1"/>
</dbReference>
<dbReference type="CDD" id="cd02853">
    <property type="entry name" value="E_set_MTHase_like_N"/>
    <property type="match status" value="1"/>
</dbReference>
<evidence type="ECO:0000256" key="3">
    <source>
        <dbReference type="ARBA" id="ARBA00008061"/>
    </source>
</evidence>
<dbReference type="PIRSF" id="PIRSF006337">
    <property type="entry name" value="Trehalose_TreZ"/>
    <property type="match status" value="1"/>
</dbReference>
<dbReference type="GO" id="GO:0033942">
    <property type="term" value="F:4-alpha-D-(1-&gt;4)-alpha-D-glucanotrehalose trehalohydrolase activity"/>
    <property type="evidence" value="ECO:0007669"/>
    <property type="project" value="UniProtKB-EC"/>
</dbReference>
<dbReference type="NCBIfam" id="TIGR02402">
    <property type="entry name" value="trehalose_TreZ"/>
    <property type="match status" value="1"/>
</dbReference>
<dbReference type="Gene3D" id="3.20.20.80">
    <property type="entry name" value="Glycosidases"/>
    <property type="match status" value="1"/>
</dbReference>
<dbReference type="PANTHER" id="PTHR43651">
    <property type="entry name" value="1,4-ALPHA-GLUCAN-BRANCHING ENZYME"/>
    <property type="match status" value="1"/>
</dbReference>
<dbReference type="PANTHER" id="PTHR43651:SF11">
    <property type="entry name" value="MALTO-OLIGOSYLTREHALOSE TREHALOHYDROLASE"/>
    <property type="match status" value="1"/>
</dbReference>
<comment type="catalytic activity">
    <reaction evidence="12 14">
        <text>hydrolysis of (1-&gt;4)-alpha-D-glucosidic linkage in 4-alpha-D-[(1-&gt;4)-alpha-D-glucanosyl]n trehalose to yield trehalose and (1-&gt;4)-alpha-D-glucan.</text>
        <dbReference type="EC" id="3.2.1.141"/>
    </reaction>
</comment>
<dbReference type="STRING" id="311180.SAMN04488050_105145"/>
<organism evidence="18 19">
    <name type="scientific">Alloyangia pacifica</name>
    <dbReference type="NCBI Taxonomy" id="311180"/>
    <lineage>
        <taxon>Bacteria</taxon>
        <taxon>Pseudomonadati</taxon>
        <taxon>Pseudomonadota</taxon>
        <taxon>Alphaproteobacteria</taxon>
        <taxon>Rhodobacterales</taxon>
        <taxon>Roseobacteraceae</taxon>
        <taxon>Alloyangia</taxon>
    </lineage>
</organism>
<evidence type="ECO:0000256" key="1">
    <source>
        <dbReference type="ARBA" id="ARBA00004496"/>
    </source>
</evidence>
<dbReference type="InterPro" id="IPR006047">
    <property type="entry name" value="GH13_cat_dom"/>
</dbReference>
<dbReference type="OrthoDB" id="9800174at2"/>
<evidence type="ECO:0000256" key="8">
    <source>
        <dbReference type="ARBA" id="ARBA00023277"/>
    </source>
</evidence>
<feature type="active site" description="Proton donor" evidence="15">
    <location>
        <position position="289"/>
    </location>
</feature>
<dbReference type="UniPathway" id="UPA00299"/>
<evidence type="ECO:0000256" key="13">
    <source>
        <dbReference type="NCBIfam" id="TIGR02402"/>
    </source>
</evidence>
<keyword evidence="7 14" id="KW-0378">Hydrolase</keyword>
<reference evidence="19" key="1">
    <citation type="submission" date="2016-10" db="EMBL/GenBank/DDBJ databases">
        <authorList>
            <person name="Varghese N."/>
            <person name="Submissions S."/>
        </authorList>
    </citation>
    <scope>NUCLEOTIDE SEQUENCE [LARGE SCALE GENOMIC DNA]</scope>
    <source>
        <strain evidence="19">DSM 26894</strain>
    </source>
</reference>
<evidence type="ECO:0000256" key="5">
    <source>
        <dbReference type="ARBA" id="ARBA00015938"/>
    </source>
</evidence>
<dbReference type="InterPro" id="IPR044901">
    <property type="entry name" value="Trehalose_TreZ_E-set_sf"/>
</dbReference>
<dbReference type="InterPro" id="IPR014756">
    <property type="entry name" value="Ig_E-set"/>
</dbReference>
<feature type="active site" description="Nucleophile" evidence="15">
    <location>
        <position position="254"/>
    </location>
</feature>
<protein>
    <recommendedName>
        <fullName evidence="5 13">Malto-oligosyltrehalose trehalohydrolase</fullName>
        <shortName evidence="14">MTHase</shortName>
        <ecNumber evidence="4 13">3.2.1.141</ecNumber>
    </recommendedName>
    <alternativeName>
        <fullName evidence="11 14">4-alpha-D-((1-&gt;4)-alpha-D-glucano)trehalose trehalohydrolase</fullName>
    </alternativeName>
    <alternativeName>
        <fullName evidence="10 14">Maltooligosyl trehalose trehalohydrolase</fullName>
    </alternativeName>
</protein>
<evidence type="ECO:0000313" key="19">
    <source>
        <dbReference type="Proteomes" id="UP000199392"/>
    </source>
</evidence>
<dbReference type="InterPro" id="IPR004193">
    <property type="entry name" value="Glyco_hydro_13_N"/>
</dbReference>
<evidence type="ECO:0000256" key="4">
    <source>
        <dbReference type="ARBA" id="ARBA00012268"/>
    </source>
</evidence>
<dbReference type="InterPro" id="IPR017853">
    <property type="entry name" value="GH"/>
</dbReference>